<evidence type="ECO:0000256" key="1">
    <source>
        <dbReference type="SAM" id="MobiDB-lite"/>
    </source>
</evidence>
<proteinExistence type="predicted"/>
<feature type="region of interest" description="Disordered" evidence="1">
    <location>
        <begin position="1"/>
        <end position="23"/>
    </location>
</feature>
<evidence type="ECO:0000313" key="2">
    <source>
        <dbReference type="EMBL" id="RXH85274.1"/>
    </source>
</evidence>
<accession>A0A498ISV9</accession>
<protein>
    <submittedName>
        <fullName evidence="2">Uncharacterized protein</fullName>
    </submittedName>
</protein>
<comment type="caution">
    <text evidence="2">The sequence shown here is derived from an EMBL/GenBank/DDBJ whole genome shotgun (WGS) entry which is preliminary data.</text>
</comment>
<feature type="compositionally biased region" description="Basic and acidic residues" evidence="1">
    <location>
        <begin position="1"/>
        <end position="14"/>
    </location>
</feature>
<reference evidence="2 3" key="1">
    <citation type="submission" date="2018-10" db="EMBL/GenBank/DDBJ databases">
        <title>A high-quality apple genome assembly.</title>
        <authorList>
            <person name="Hu J."/>
        </authorList>
    </citation>
    <scope>NUCLEOTIDE SEQUENCE [LARGE SCALE GENOMIC DNA]</scope>
    <source>
        <strain evidence="3">cv. HFTH1</strain>
        <tissue evidence="2">Young leaf</tissue>
    </source>
</reference>
<gene>
    <name evidence="2" type="ORF">DVH24_042042</name>
</gene>
<evidence type="ECO:0000313" key="3">
    <source>
        <dbReference type="Proteomes" id="UP000290289"/>
    </source>
</evidence>
<dbReference type="AlphaFoldDB" id="A0A498ISV9"/>
<dbReference type="Proteomes" id="UP000290289">
    <property type="component" value="Chromosome 11"/>
</dbReference>
<keyword evidence="3" id="KW-1185">Reference proteome</keyword>
<name>A0A498ISV9_MALDO</name>
<organism evidence="2 3">
    <name type="scientific">Malus domestica</name>
    <name type="common">Apple</name>
    <name type="synonym">Pyrus malus</name>
    <dbReference type="NCBI Taxonomy" id="3750"/>
    <lineage>
        <taxon>Eukaryota</taxon>
        <taxon>Viridiplantae</taxon>
        <taxon>Streptophyta</taxon>
        <taxon>Embryophyta</taxon>
        <taxon>Tracheophyta</taxon>
        <taxon>Spermatophyta</taxon>
        <taxon>Magnoliopsida</taxon>
        <taxon>eudicotyledons</taxon>
        <taxon>Gunneridae</taxon>
        <taxon>Pentapetalae</taxon>
        <taxon>rosids</taxon>
        <taxon>fabids</taxon>
        <taxon>Rosales</taxon>
        <taxon>Rosaceae</taxon>
        <taxon>Amygdaloideae</taxon>
        <taxon>Maleae</taxon>
        <taxon>Malus</taxon>
    </lineage>
</organism>
<dbReference type="EMBL" id="RDQH01000337">
    <property type="protein sequence ID" value="RXH85274.1"/>
    <property type="molecule type" value="Genomic_DNA"/>
</dbReference>
<sequence>MSDMPRTKHDKELQNNKLQLPEFDNGSVAVVPVNPTSTVAKKSWRKRKINLPDERVADHQNGTDLVVGRHDHEANTSGHQCHESVRAKKKRARALGVGGVAAPPYRWVHDHVMSSDDHQNQTAAVVAPQEHSGCVRQVNL</sequence>